<keyword evidence="4" id="KW-0460">Magnesium</keyword>
<dbReference type="PROSITE" id="PS50173">
    <property type="entry name" value="UMUC"/>
    <property type="match status" value="1"/>
</dbReference>
<protein>
    <recommendedName>
        <fullName evidence="4">DNA polymerase IV</fullName>
        <shortName evidence="4">Pol IV</shortName>
        <ecNumber evidence="4">2.7.7.7</ecNumber>
    </recommendedName>
</protein>
<feature type="active site" evidence="4">
    <location>
        <position position="114"/>
    </location>
</feature>
<dbReference type="Pfam" id="PF11799">
    <property type="entry name" value="IMS_C"/>
    <property type="match status" value="1"/>
</dbReference>
<dbReference type="NCBIfam" id="NF002882">
    <property type="entry name" value="PRK03348.1"/>
    <property type="match status" value="1"/>
</dbReference>
<feature type="domain" description="UmuC" evidence="6">
    <location>
        <begin position="15"/>
        <end position="196"/>
    </location>
</feature>
<comment type="function">
    <text evidence="2 4">Poorly processive, error-prone DNA polymerase involved in untargeted mutagenesis. Copies undamaged DNA at stalled replication forks, which arise in vivo from mismatched or misaligned primer ends. These misaligned primers can be extended by PolIV. Exhibits no 3'-5' exonuclease (proofreading) activity. May be involved in translesional synthesis, in conjunction with the beta clamp from PolIII.</text>
</comment>
<dbReference type="EC" id="2.7.7.7" evidence="4"/>
<dbReference type="NCBIfam" id="NF002677">
    <property type="entry name" value="PRK02406.1"/>
    <property type="match status" value="1"/>
</dbReference>
<keyword evidence="4" id="KW-0515">Mutator protein</keyword>
<comment type="catalytic activity">
    <reaction evidence="3 4">
        <text>DNA(n) + a 2'-deoxyribonucleoside 5'-triphosphate = DNA(n+1) + diphosphate</text>
        <dbReference type="Rhea" id="RHEA:22508"/>
        <dbReference type="Rhea" id="RHEA-COMP:17339"/>
        <dbReference type="Rhea" id="RHEA-COMP:17340"/>
        <dbReference type="ChEBI" id="CHEBI:33019"/>
        <dbReference type="ChEBI" id="CHEBI:61560"/>
        <dbReference type="ChEBI" id="CHEBI:173112"/>
        <dbReference type="EC" id="2.7.7.7"/>
    </reaction>
</comment>
<keyword evidence="8" id="KW-1185">Reference proteome</keyword>
<dbReference type="InterPro" id="IPR043128">
    <property type="entry name" value="Rev_trsase/Diguanyl_cyclase"/>
</dbReference>
<feature type="compositionally biased region" description="Low complexity" evidence="5">
    <location>
        <begin position="373"/>
        <end position="383"/>
    </location>
</feature>
<feature type="compositionally biased region" description="Basic and acidic residues" evidence="5">
    <location>
        <begin position="394"/>
        <end position="404"/>
    </location>
</feature>
<feature type="binding site" evidence="4">
    <location>
        <position position="113"/>
    </location>
    <ligand>
        <name>Mg(2+)</name>
        <dbReference type="ChEBI" id="CHEBI:18420"/>
    </ligand>
</feature>
<comment type="cofactor">
    <cofactor evidence="4">
        <name>Mg(2+)</name>
        <dbReference type="ChEBI" id="CHEBI:18420"/>
    </cofactor>
    <text evidence="4">Binds 2 magnesium ions per subunit.</text>
</comment>
<keyword evidence="4" id="KW-0234">DNA repair</keyword>
<dbReference type="Gene3D" id="3.30.70.270">
    <property type="match status" value="1"/>
</dbReference>
<dbReference type="EMBL" id="BAAAQK010000004">
    <property type="protein sequence ID" value="GAA1836991.1"/>
    <property type="molecule type" value="Genomic_DNA"/>
</dbReference>
<feature type="compositionally biased region" description="Low complexity" evidence="5">
    <location>
        <begin position="442"/>
        <end position="453"/>
    </location>
</feature>
<evidence type="ECO:0000259" key="6">
    <source>
        <dbReference type="PROSITE" id="PS50173"/>
    </source>
</evidence>
<dbReference type="SUPFAM" id="SSF100879">
    <property type="entry name" value="Lesion bypass DNA polymerase (Y-family), little finger domain"/>
    <property type="match status" value="1"/>
</dbReference>
<dbReference type="InterPro" id="IPR050116">
    <property type="entry name" value="DNA_polymerase-Y"/>
</dbReference>
<feature type="region of interest" description="Disordered" evidence="5">
    <location>
        <begin position="373"/>
        <end position="525"/>
    </location>
</feature>
<keyword evidence="4" id="KW-0227">DNA damage</keyword>
<dbReference type="InterPro" id="IPR036775">
    <property type="entry name" value="DNA_pol_Y-fam_lit_finger_sf"/>
</dbReference>
<dbReference type="RefSeq" id="WP_344413747.1">
    <property type="nucleotide sequence ID" value="NZ_BAAAQK010000004.1"/>
</dbReference>
<evidence type="ECO:0000256" key="3">
    <source>
        <dbReference type="ARBA" id="ARBA00049244"/>
    </source>
</evidence>
<comment type="similarity">
    <text evidence="1 4">Belongs to the DNA polymerase type-Y family.</text>
</comment>
<dbReference type="InterPro" id="IPR017961">
    <property type="entry name" value="DNA_pol_Y-fam_little_finger"/>
</dbReference>
<keyword evidence="4" id="KW-0963">Cytoplasm</keyword>
<dbReference type="Pfam" id="PF00817">
    <property type="entry name" value="IMS"/>
    <property type="match status" value="1"/>
</dbReference>
<dbReference type="Gene3D" id="3.30.1490.100">
    <property type="entry name" value="DNA polymerase, Y-family, little finger domain"/>
    <property type="match status" value="1"/>
</dbReference>
<proteinExistence type="inferred from homology"/>
<gene>
    <name evidence="4" type="primary">dinB</name>
    <name evidence="7" type="ORF">GCM10009836_14460</name>
</gene>
<evidence type="ECO:0000313" key="8">
    <source>
        <dbReference type="Proteomes" id="UP001500449"/>
    </source>
</evidence>
<feature type="compositionally biased region" description="Basic and acidic residues" evidence="5">
    <location>
        <begin position="505"/>
        <end position="516"/>
    </location>
</feature>
<comment type="subcellular location">
    <subcellularLocation>
        <location evidence="4">Cytoplasm</location>
    </subcellularLocation>
</comment>
<evidence type="ECO:0000256" key="5">
    <source>
        <dbReference type="SAM" id="MobiDB-lite"/>
    </source>
</evidence>
<keyword evidence="4" id="KW-0808">Transferase</keyword>
<keyword evidence="4" id="KW-0548">Nucleotidyltransferase</keyword>
<dbReference type="PANTHER" id="PTHR11076:SF33">
    <property type="entry name" value="DNA POLYMERASE KAPPA"/>
    <property type="match status" value="1"/>
</dbReference>
<evidence type="ECO:0000256" key="1">
    <source>
        <dbReference type="ARBA" id="ARBA00010945"/>
    </source>
</evidence>
<dbReference type="PANTHER" id="PTHR11076">
    <property type="entry name" value="DNA REPAIR POLYMERASE UMUC / TRANSFERASE FAMILY MEMBER"/>
    <property type="match status" value="1"/>
</dbReference>
<evidence type="ECO:0000256" key="2">
    <source>
        <dbReference type="ARBA" id="ARBA00025589"/>
    </source>
</evidence>
<name>A0ABN2MVM2_9PSEU</name>
<dbReference type="Gene3D" id="1.10.150.20">
    <property type="entry name" value="5' to 3' exonuclease, C-terminal subdomain"/>
    <property type="match status" value="1"/>
</dbReference>
<dbReference type="InterPro" id="IPR001126">
    <property type="entry name" value="UmuC"/>
</dbReference>
<keyword evidence="4" id="KW-0235">DNA replication</keyword>
<dbReference type="SUPFAM" id="SSF56672">
    <property type="entry name" value="DNA/RNA polymerases"/>
    <property type="match status" value="1"/>
</dbReference>
<sequence>MSERASDPAARGRWVLHLDMDAFFASVEQLTRPTLADRPVLVGGTGGRGVVAGASYQARVFGARSAMPMGQARRRCPHATVLPPRFPLYKVISDEVMAVLREAAPVLEPISVDEAFLEPPALAGAAATEVEEFCVALRAGVLARTGLPASVGAGSGKQVAKIASELAKPDGFRVVDPSVERAVLDPLPVRSLWGVGPVAEASLRRVGVETIGALAAMDAREVTGVLGTAMGTELHRLARGIDERPVAPRGAAKQISAETTFEHDLTAMADVLREVGRMTEAAHRRLLVDGRAARTVTVKARNADFETHTRSETTAFASTELGVLTTVAQRLARTAVPEGGVRLVGVSLSGLTDASPPALFEAVPSETGWVAVTAPDPADAAPDPVDPSGPGDRAGVDRSSERAGRASLNSAGSSTSAVGCSADPAGSSTDVAGGSAEPAGRSADPTSSSADPAGRSTEPVSPAEPVLTVDTGAVGPVVHPDPGTEFGPRPGGRHAPRDPSAPWRAGDDVRHPEHGHGWVQGAGSGRVTVRFETRASGPGRARSFAADDPALEFADPVASWRLPVPSTSP</sequence>
<evidence type="ECO:0000256" key="4">
    <source>
        <dbReference type="HAMAP-Rule" id="MF_01113"/>
    </source>
</evidence>
<accession>A0ABN2MVM2</accession>
<feature type="site" description="Substrate discrimination" evidence="4">
    <location>
        <position position="24"/>
    </location>
</feature>
<dbReference type="Proteomes" id="UP001500449">
    <property type="component" value="Unassembled WGS sequence"/>
</dbReference>
<reference evidence="7 8" key="1">
    <citation type="journal article" date="2019" name="Int. J. Syst. Evol. Microbiol.">
        <title>The Global Catalogue of Microorganisms (GCM) 10K type strain sequencing project: providing services to taxonomists for standard genome sequencing and annotation.</title>
        <authorList>
            <consortium name="The Broad Institute Genomics Platform"/>
            <consortium name="The Broad Institute Genome Sequencing Center for Infectious Disease"/>
            <person name="Wu L."/>
            <person name="Ma J."/>
        </authorList>
    </citation>
    <scope>NUCLEOTIDE SEQUENCE [LARGE SCALE GENOMIC DNA]</scope>
    <source>
        <strain evidence="7 8">JCM 16009</strain>
    </source>
</reference>
<dbReference type="InterPro" id="IPR022880">
    <property type="entry name" value="DNApol_IV"/>
</dbReference>
<feature type="compositionally biased region" description="Polar residues" evidence="5">
    <location>
        <begin position="407"/>
        <end position="418"/>
    </location>
</feature>
<dbReference type="CDD" id="cd03586">
    <property type="entry name" value="PolY_Pol_IV_kappa"/>
    <property type="match status" value="1"/>
</dbReference>
<keyword evidence="4" id="KW-0239">DNA-directed DNA polymerase</keyword>
<keyword evidence="4" id="KW-0238">DNA-binding</keyword>
<dbReference type="HAMAP" id="MF_01113">
    <property type="entry name" value="DNApol_IV"/>
    <property type="match status" value="1"/>
</dbReference>
<dbReference type="Gene3D" id="3.40.1170.60">
    <property type="match status" value="1"/>
</dbReference>
<evidence type="ECO:0000313" key="7">
    <source>
        <dbReference type="EMBL" id="GAA1836991.1"/>
    </source>
</evidence>
<comment type="caution">
    <text evidence="7">The sequence shown here is derived from an EMBL/GenBank/DDBJ whole genome shotgun (WGS) entry which is preliminary data.</text>
</comment>
<comment type="subunit">
    <text evidence="4">Monomer.</text>
</comment>
<keyword evidence="4" id="KW-0479">Metal-binding</keyword>
<dbReference type="InterPro" id="IPR043502">
    <property type="entry name" value="DNA/RNA_pol_sf"/>
</dbReference>
<organism evidence="7 8">
    <name type="scientific">Pseudonocardia ailaonensis</name>
    <dbReference type="NCBI Taxonomy" id="367279"/>
    <lineage>
        <taxon>Bacteria</taxon>
        <taxon>Bacillati</taxon>
        <taxon>Actinomycetota</taxon>
        <taxon>Actinomycetes</taxon>
        <taxon>Pseudonocardiales</taxon>
        <taxon>Pseudonocardiaceae</taxon>
        <taxon>Pseudonocardia</taxon>
    </lineage>
</organism>
<feature type="binding site" evidence="4">
    <location>
        <position position="19"/>
    </location>
    <ligand>
        <name>Mg(2+)</name>
        <dbReference type="ChEBI" id="CHEBI:18420"/>
    </ligand>
</feature>